<dbReference type="PANTHER" id="PTHR30061">
    <property type="entry name" value="MALTOSE-BINDING PERIPLASMIC PROTEIN"/>
    <property type="match status" value="1"/>
</dbReference>
<dbReference type="RefSeq" id="WP_380850114.1">
    <property type="nucleotide sequence ID" value="NZ_JBHSFP010000040.1"/>
</dbReference>
<dbReference type="EMBL" id="JBHSFP010000040">
    <property type="protein sequence ID" value="MFC4536172.1"/>
    <property type="molecule type" value="Genomic_DNA"/>
</dbReference>
<evidence type="ECO:0000256" key="1">
    <source>
        <dbReference type="ARBA" id="ARBA00008520"/>
    </source>
</evidence>
<dbReference type="Proteomes" id="UP001596004">
    <property type="component" value="Unassembled WGS sequence"/>
</dbReference>
<keyword evidence="2" id="KW-0813">Transport</keyword>
<accession>A0ABV9CU06</accession>
<evidence type="ECO:0000313" key="5">
    <source>
        <dbReference type="EMBL" id="MFC4536172.1"/>
    </source>
</evidence>
<proteinExistence type="inferred from homology"/>
<evidence type="ECO:0000313" key="6">
    <source>
        <dbReference type="Proteomes" id="UP001596004"/>
    </source>
</evidence>
<comment type="caution">
    <text evidence="5">The sequence shown here is derived from an EMBL/GenBank/DDBJ whole genome shotgun (WGS) entry which is preliminary data.</text>
</comment>
<evidence type="ECO:0000256" key="2">
    <source>
        <dbReference type="ARBA" id="ARBA00022448"/>
    </source>
</evidence>
<dbReference type="InterPro" id="IPR006059">
    <property type="entry name" value="SBP"/>
</dbReference>
<evidence type="ECO:0000256" key="3">
    <source>
        <dbReference type="ARBA" id="ARBA00022729"/>
    </source>
</evidence>
<reference evidence="6" key="1">
    <citation type="journal article" date="2019" name="Int. J. Syst. Evol. Microbiol.">
        <title>The Global Catalogue of Microorganisms (GCM) 10K type strain sequencing project: providing services to taxonomists for standard genome sequencing and annotation.</title>
        <authorList>
            <consortium name="The Broad Institute Genomics Platform"/>
            <consortium name="The Broad Institute Genome Sequencing Center for Infectious Disease"/>
            <person name="Wu L."/>
            <person name="Ma J."/>
        </authorList>
    </citation>
    <scope>NUCLEOTIDE SEQUENCE [LARGE SCALE GENOMIC DNA]</scope>
    <source>
        <strain evidence="6">CGMCC 4.7132</strain>
    </source>
</reference>
<feature type="region of interest" description="Disordered" evidence="4">
    <location>
        <begin position="1"/>
        <end position="23"/>
    </location>
</feature>
<gene>
    <name evidence="5" type="ORF">ACFO60_35845</name>
</gene>
<protein>
    <submittedName>
        <fullName evidence="5">Extracellular solute-binding protein</fullName>
    </submittedName>
</protein>
<dbReference type="Gene3D" id="3.40.190.10">
    <property type="entry name" value="Periplasmic binding protein-like II"/>
    <property type="match status" value="2"/>
</dbReference>
<organism evidence="5 6">
    <name type="scientific">Sphaerisporangium dianthi</name>
    <dbReference type="NCBI Taxonomy" id="1436120"/>
    <lineage>
        <taxon>Bacteria</taxon>
        <taxon>Bacillati</taxon>
        <taxon>Actinomycetota</taxon>
        <taxon>Actinomycetes</taxon>
        <taxon>Streptosporangiales</taxon>
        <taxon>Streptosporangiaceae</taxon>
        <taxon>Sphaerisporangium</taxon>
    </lineage>
</organism>
<name>A0ABV9CU06_9ACTN</name>
<dbReference type="Pfam" id="PF01547">
    <property type="entry name" value="SBP_bac_1"/>
    <property type="match status" value="1"/>
</dbReference>
<keyword evidence="6" id="KW-1185">Reference proteome</keyword>
<evidence type="ECO:0000256" key="4">
    <source>
        <dbReference type="SAM" id="MobiDB-lite"/>
    </source>
</evidence>
<keyword evidence="3" id="KW-0732">Signal</keyword>
<sequence length="454" mass="48152">MTAHQTTAHQTTAHATAGHATAAYRRTGARDAGAARGRKALTGLLAATLLVVPACGRGTGGAAEKPKDVNTAATVTGSLAVWAMGSEGEALTAFAKRFEQANPGVKVTVTPIGWDVAHDKITASIAGRATPDVSMIGSTWMGELAKTGAVDPTPANLIDKSAFFPSAWETVEVNGTAWGVPWYVETRVMYYRKDLAAKAGLTPPATWEETKAFAKGLQRAGATQGVNLNYTVGSWQEILPLVWQQGGSIIGADGRWTFDTPEMVKALTQQQSYFKEGLASSKVDPASFPASFFKGKVGAYFSGPWMIAAMEKDGGPGFAGKFDVAPYPKGGAGGTSFIGGSDLVVFKESKNRDAAWRFVQWLSEPATQAAWFETVKDLPSVQAAWQRPELTADERVAVFGEQLKDAKTPPPFPTWDQISKVIDQQVEKVVLGRSTPRDAAKAVQARADAVGTGL</sequence>
<dbReference type="PANTHER" id="PTHR30061:SF50">
    <property type="entry name" value="MALTOSE_MALTODEXTRIN-BINDING PERIPLASMIC PROTEIN"/>
    <property type="match status" value="1"/>
</dbReference>
<comment type="similarity">
    <text evidence="1">Belongs to the bacterial solute-binding protein 1 family.</text>
</comment>
<dbReference type="SUPFAM" id="SSF53850">
    <property type="entry name" value="Periplasmic binding protein-like II"/>
    <property type="match status" value="1"/>
</dbReference>